<feature type="transmembrane region" description="Helical" evidence="17">
    <location>
        <begin position="148"/>
        <end position="169"/>
    </location>
</feature>
<dbReference type="EMBL" id="KM247363">
    <property type="protein sequence ID" value="AIZ97068.1"/>
    <property type="molecule type" value="Genomic_DNA"/>
</dbReference>
<dbReference type="Pfam" id="PF06444">
    <property type="entry name" value="NADH_dehy_S2_C"/>
    <property type="match status" value="1"/>
</dbReference>
<evidence type="ECO:0000256" key="14">
    <source>
        <dbReference type="ARBA" id="ARBA00023128"/>
    </source>
</evidence>
<reference evidence="20" key="1">
    <citation type="submission" date="2014-07" db="EMBL/GenBank/DDBJ databases">
        <title>A systematic study of Ichneumonosoma Meijere, Pelmatops Enderlein, Pseudopelmatops Shiraki and Soita Walker (Diptera: Tephritidae).</title>
        <authorList>
            <person name="Chen X.-L."/>
            <person name="Norrbom A."/>
            <person name="Zhu C.-D."/>
        </authorList>
    </citation>
    <scope>NUCLEOTIDE SEQUENCE</scope>
</reference>
<comment type="function">
    <text evidence="17">Core subunit of the mitochondrial membrane respiratory chain NADH dehydrogenase (Complex I) which catalyzes electron transfer from NADH through the respiratory chain, using ubiquinone as an electron acceptor. Essential for the catalytic activity and assembly of complex I.</text>
</comment>
<keyword evidence="10 17" id="KW-0249">Electron transport</keyword>
<evidence type="ECO:0000256" key="16">
    <source>
        <dbReference type="ARBA" id="ARBA00049551"/>
    </source>
</evidence>
<evidence type="ECO:0000256" key="17">
    <source>
        <dbReference type="RuleBase" id="RU003403"/>
    </source>
</evidence>
<proteinExistence type="inferred from homology"/>
<keyword evidence="11 17" id="KW-1133">Transmembrane helix</keyword>
<keyword evidence="8 17" id="KW-0999">Mitochondrion inner membrane</keyword>
<name>A0A0K0LFH4_9NEOB</name>
<sequence length="349" mass="38504">MNPIMLSVSIMSLAIGTLITLMSHHWLLAWIGLEINTLAIIPLMIKSHHPRSIEASTKYFLTQASASALLLFTCLFNAWLTGEWSITSLSHIPSLALSIALMTKLGLAPMHFWLPEVLQGITLPTGLILSTWQKIAPLTLLLQVSHLINLHLIFFISILSALIAGWGGINQTQIRKIMAFSSIGHLAWTMIIIKFSPDMALFNFLIYIVTSTAMFTPLIYMAATKMSDLSISTTKAPALTVLTMLILLSLAGLPPLTGFSPKLMIISELIKQKIPSFSALILLASLLTLFFYLRLSYILSMTMPPNLPLSMTTWHLHNPSMLLMALLTTMAILLLPLSPTLLTITSFSH</sequence>
<keyword evidence="5" id="KW-0813">Transport</keyword>
<feature type="transmembrane region" description="Helical" evidence="17">
    <location>
        <begin position="277"/>
        <end position="300"/>
    </location>
</feature>
<feature type="transmembrane region" description="Helical" evidence="17">
    <location>
        <begin position="57"/>
        <end position="80"/>
    </location>
</feature>
<dbReference type="GO" id="GO:0005743">
    <property type="term" value="C:mitochondrial inner membrane"/>
    <property type="evidence" value="ECO:0007669"/>
    <property type="project" value="UniProtKB-SubCell"/>
</dbReference>
<evidence type="ECO:0000256" key="3">
    <source>
        <dbReference type="ARBA" id="ARBA00012944"/>
    </source>
</evidence>
<evidence type="ECO:0000256" key="6">
    <source>
        <dbReference type="ARBA" id="ARBA00022660"/>
    </source>
</evidence>
<keyword evidence="9 17" id="KW-1278">Translocase</keyword>
<evidence type="ECO:0000256" key="11">
    <source>
        <dbReference type="ARBA" id="ARBA00022989"/>
    </source>
</evidence>
<organism evidence="20">
    <name type="scientific">Cornufer vitiensis</name>
    <name type="common">Fiji tree frog</name>
    <dbReference type="NCBI Taxonomy" id="58512"/>
    <lineage>
        <taxon>Eukaryota</taxon>
        <taxon>Metazoa</taxon>
        <taxon>Chordata</taxon>
        <taxon>Craniata</taxon>
        <taxon>Vertebrata</taxon>
        <taxon>Euteleostomi</taxon>
        <taxon>Amphibia</taxon>
        <taxon>Batrachia</taxon>
        <taxon>Anura</taxon>
        <taxon>Neobatrachia</taxon>
        <taxon>Ranoidea</taxon>
        <taxon>Ceratobatrachidae</taxon>
        <taxon>Ceratobatrachinae</taxon>
        <taxon>Cornufer</taxon>
    </lineage>
</organism>
<keyword evidence="7 17" id="KW-0812">Transmembrane</keyword>
<feature type="transmembrane region" description="Helical" evidence="17">
    <location>
        <begin position="235"/>
        <end position="256"/>
    </location>
</feature>
<evidence type="ECO:0000256" key="12">
    <source>
        <dbReference type="ARBA" id="ARBA00023027"/>
    </source>
</evidence>
<feature type="domain" description="NADH dehydrogenase subunit 2 C-terminal" evidence="19">
    <location>
        <begin position="289"/>
        <end position="341"/>
    </location>
</feature>
<evidence type="ECO:0000259" key="19">
    <source>
        <dbReference type="Pfam" id="PF06444"/>
    </source>
</evidence>
<comment type="similarity">
    <text evidence="2 17">Belongs to the complex I subunit 2 family.</text>
</comment>
<feature type="domain" description="NADH:quinone oxidoreductase/Mrp antiporter transmembrane" evidence="18">
    <location>
        <begin position="23"/>
        <end position="288"/>
    </location>
</feature>
<evidence type="ECO:0000256" key="10">
    <source>
        <dbReference type="ARBA" id="ARBA00022982"/>
    </source>
</evidence>
<evidence type="ECO:0000256" key="8">
    <source>
        <dbReference type="ARBA" id="ARBA00022792"/>
    </source>
</evidence>
<dbReference type="InterPro" id="IPR010933">
    <property type="entry name" value="NADH_DH_su2_C"/>
</dbReference>
<evidence type="ECO:0000256" key="1">
    <source>
        <dbReference type="ARBA" id="ARBA00004448"/>
    </source>
</evidence>
<keyword evidence="13 17" id="KW-0830">Ubiquinone</keyword>
<dbReference type="GO" id="GO:0006120">
    <property type="term" value="P:mitochondrial electron transport, NADH to ubiquinone"/>
    <property type="evidence" value="ECO:0007669"/>
    <property type="project" value="InterPro"/>
</dbReference>
<evidence type="ECO:0000256" key="5">
    <source>
        <dbReference type="ARBA" id="ARBA00022448"/>
    </source>
</evidence>
<dbReference type="InterPro" id="IPR050175">
    <property type="entry name" value="Complex_I_Subunit_2"/>
</dbReference>
<keyword evidence="15 17" id="KW-0472">Membrane</keyword>
<comment type="catalytic activity">
    <reaction evidence="16 17">
        <text>a ubiquinone + NADH + 5 H(+)(in) = a ubiquinol + NAD(+) + 4 H(+)(out)</text>
        <dbReference type="Rhea" id="RHEA:29091"/>
        <dbReference type="Rhea" id="RHEA-COMP:9565"/>
        <dbReference type="Rhea" id="RHEA-COMP:9566"/>
        <dbReference type="ChEBI" id="CHEBI:15378"/>
        <dbReference type="ChEBI" id="CHEBI:16389"/>
        <dbReference type="ChEBI" id="CHEBI:17976"/>
        <dbReference type="ChEBI" id="CHEBI:57540"/>
        <dbReference type="ChEBI" id="CHEBI:57945"/>
        <dbReference type="EC" id="7.1.1.2"/>
    </reaction>
</comment>
<feature type="transmembrane region" description="Helical" evidence="17">
    <location>
        <begin position="26"/>
        <end position="45"/>
    </location>
</feature>
<evidence type="ECO:0000256" key="15">
    <source>
        <dbReference type="ARBA" id="ARBA00023136"/>
    </source>
</evidence>
<feature type="transmembrane region" description="Helical" evidence="17">
    <location>
        <begin position="320"/>
        <end position="344"/>
    </location>
</feature>
<evidence type="ECO:0000313" key="20">
    <source>
        <dbReference type="EMBL" id="AIZ97068.1"/>
    </source>
</evidence>
<keyword evidence="14 17" id="KW-0496">Mitochondrion</keyword>
<keyword evidence="12 17" id="KW-0520">NAD</keyword>
<geneLocation type="mitochondrion" evidence="20"/>
<evidence type="ECO:0000256" key="9">
    <source>
        <dbReference type="ARBA" id="ARBA00022967"/>
    </source>
</evidence>
<dbReference type="PANTHER" id="PTHR46552">
    <property type="entry name" value="NADH-UBIQUINONE OXIDOREDUCTASE CHAIN 2"/>
    <property type="match status" value="1"/>
</dbReference>
<accession>A0A0K0LFH4</accession>
<evidence type="ECO:0000256" key="4">
    <source>
        <dbReference type="ARBA" id="ARBA00021008"/>
    </source>
</evidence>
<gene>
    <name evidence="20" type="primary">ND2</name>
</gene>
<dbReference type="InterPro" id="IPR001750">
    <property type="entry name" value="ND/Mrp_TM"/>
</dbReference>
<evidence type="ECO:0000256" key="7">
    <source>
        <dbReference type="ARBA" id="ARBA00022692"/>
    </source>
</evidence>
<dbReference type="PANTHER" id="PTHR46552:SF1">
    <property type="entry name" value="NADH-UBIQUINONE OXIDOREDUCTASE CHAIN 2"/>
    <property type="match status" value="1"/>
</dbReference>
<keyword evidence="6 17" id="KW-0679">Respiratory chain</keyword>
<protein>
    <recommendedName>
        <fullName evidence="4 17">NADH-ubiquinone oxidoreductase chain 2</fullName>
        <ecNumber evidence="3 17">7.1.1.2</ecNumber>
    </recommendedName>
</protein>
<dbReference type="GO" id="GO:0008137">
    <property type="term" value="F:NADH dehydrogenase (ubiquinone) activity"/>
    <property type="evidence" value="ECO:0007669"/>
    <property type="project" value="UniProtKB-EC"/>
</dbReference>
<dbReference type="PRINTS" id="PR01436">
    <property type="entry name" value="NADHDHGNASE2"/>
</dbReference>
<feature type="transmembrane region" description="Helical" evidence="17">
    <location>
        <begin position="92"/>
        <end position="114"/>
    </location>
</feature>
<evidence type="ECO:0000259" key="18">
    <source>
        <dbReference type="Pfam" id="PF00361"/>
    </source>
</evidence>
<dbReference type="AlphaFoldDB" id="A0A0K0LFH4"/>
<evidence type="ECO:0000256" key="2">
    <source>
        <dbReference type="ARBA" id="ARBA00007012"/>
    </source>
</evidence>
<feature type="transmembrane region" description="Helical" evidence="17">
    <location>
        <begin position="200"/>
        <end position="223"/>
    </location>
</feature>
<dbReference type="Pfam" id="PF00361">
    <property type="entry name" value="Proton_antipo_M"/>
    <property type="match status" value="1"/>
</dbReference>
<dbReference type="InterPro" id="IPR003917">
    <property type="entry name" value="NADH_UbQ_OxRdtase_chain2"/>
</dbReference>
<comment type="subcellular location">
    <subcellularLocation>
        <location evidence="1 17">Mitochondrion inner membrane</location>
        <topology evidence="1 17">Multi-pass membrane protein</topology>
    </subcellularLocation>
</comment>
<evidence type="ECO:0000256" key="13">
    <source>
        <dbReference type="ARBA" id="ARBA00023075"/>
    </source>
</evidence>
<dbReference type="EC" id="7.1.1.2" evidence="3 17"/>